<dbReference type="InterPro" id="IPR036779">
    <property type="entry name" value="LysM_dom_sf"/>
</dbReference>
<name>A0ABT7Y3R2_9VIBR</name>
<keyword evidence="1" id="KW-0732">Signal</keyword>
<dbReference type="CDD" id="cd00118">
    <property type="entry name" value="LysM"/>
    <property type="match status" value="1"/>
</dbReference>
<feature type="chain" id="PRO_5045605222" evidence="1">
    <location>
        <begin position="24"/>
        <end position="351"/>
    </location>
</feature>
<comment type="caution">
    <text evidence="3">The sequence shown here is derived from an EMBL/GenBank/DDBJ whole genome shotgun (WGS) entry which is preliminary data.</text>
</comment>
<dbReference type="Gene3D" id="3.10.350.10">
    <property type="entry name" value="LysM domain"/>
    <property type="match status" value="1"/>
</dbReference>
<gene>
    <name evidence="3" type="ORF">QWJ08_13730</name>
</gene>
<evidence type="ECO:0000259" key="2">
    <source>
        <dbReference type="PROSITE" id="PS51782"/>
    </source>
</evidence>
<keyword evidence="4" id="KW-1185">Reference proteome</keyword>
<accession>A0ABT7Y3R2</accession>
<dbReference type="SMART" id="SM00257">
    <property type="entry name" value="LysM"/>
    <property type="match status" value="1"/>
</dbReference>
<reference evidence="3" key="1">
    <citation type="submission" date="2024-05" db="EMBL/GenBank/DDBJ databases">
        <title>Genome Sequences of Four Agar- Degrading Marine Bacteria.</title>
        <authorList>
            <person name="Phillips E.K."/>
            <person name="Shaffer J.C."/>
            <person name="Henson M.W."/>
            <person name="Temperton B."/>
            <person name="Thrash C.J."/>
            <person name="Martin M.O."/>
        </authorList>
    </citation>
    <scope>NUCLEOTIDE SEQUENCE</scope>
    <source>
        <strain evidence="3">EKP203</strain>
    </source>
</reference>
<dbReference type="Proteomes" id="UP001169719">
    <property type="component" value="Unassembled WGS sequence"/>
</dbReference>
<feature type="domain" description="LysM" evidence="2">
    <location>
        <begin position="38"/>
        <end position="86"/>
    </location>
</feature>
<dbReference type="SUPFAM" id="SSF54106">
    <property type="entry name" value="LysM domain"/>
    <property type="match status" value="1"/>
</dbReference>
<evidence type="ECO:0000313" key="3">
    <source>
        <dbReference type="EMBL" id="MDN2482404.1"/>
    </source>
</evidence>
<dbReference type="PROSITE" id="PS51782">
    <property type="entry name" value="LYSM"/>
    <property type="match status" value="1"/>
</dbReference>
<proteinExistence type="predicted"/>
<sequence>MTRYSYPLFAATLVCLLSLSTLARTQAPHLSIKQDAPKTYTVIKGDTLWDISSLYLDSPWLWPRLWQVNPSIENPHLIYPGDKLNLVWRNGQPMLSLKPMVQLSPKVRKEPKKAISTVREELVLPYLQSDRLIEADELKMAERVVGASNGSRYLTGTNQLYISGQHTISHQHIDSRWGIYREMSTFDVDDKKVVALKKVAEGKIISVHDDLSALKITTQHQEIMAGDVALNDLDRDSALISTTFYPQPATTEGVVEILGSLEGSQYVGLHGVVIVSAGNEQGLVQGSMYELYQAGATSTIEKNQFQLPSSLVGHLMIIRPYSQYSLALVTQAVAPVGVGLELRTPLETVDK</sequence>
<organism evidence="3 4">
    <name type="scientific">Vibrio agarivorans</name>
    <dbReference type="NCBI Taxonomy" id="153622"/>
    <lineage>
        <taxon>Bacteria</taxon>
        <taxon>Pseudomonadati</taxon>
        <taxon>Pseudomonadota</taxon>
        <taxon>Gammaproteobacteria</taxon>
        <taxon>Vibrionales</taxon>
        <taxon>Vibrionaceae</taxon>
        <taxon>Vibrio</taxon>
    </lineage>
</organism>
<protein>
    <submittedName>
        <fullName evidence="3">LysM peptidoglycan-binding domain-containing protein</fullName>
    </submittedName>
</protein>
<dbReference type="PANTHER" id="PTHR34700:SF4">
    <property type="entry name" value="PHAGE-LIKE ELEMENT PBSX PROTEIN XKDP"/>
    <property type="match status" value="1"/>
</dbReference>
<evidence type="ECO:0000313" key="4">
    <source>
        <dbReference type="Proteomes" id="UP001169719"/>
    </source>
</evidence>
<dbReference type="PANTHER" id="PTHR34700">
    <property type="entry name" value="POTASSIUM BINDING PROTEIN KBP"/>
    <property type="match status" value="1"/>
</dbReference>
<dbReference type="EMBL" id="JAUEOZ010000001">
    <property type="protein sequence ID" value="MDN2482404.1"/>
    <property type="molecule type" value="Genomic_DNA"/>
</dbReference>
<dbReference type="InterPro" id="IPR018392">
    <property type="entry name" value="LysM"/>
</dbReference>
<feature type="signal peptide" evidence="1">
    <location>
        <begin position="1"/>
        <end position="23"/>
    </location>
</feature>
<evidence type="ECO:0000256" key="1">
    <source>
        <dbReference type="SAM" id="SignalP"/>
    </source>
</evidence>
<dbReference type="Pfam" id="PF01476">
    <property type="entry name" value="LysM"/>
    <property type="match status" value="1"/>
</dbReference>
<dbReference type="RefSeq" id="WP_289962356.1">
    <property type="nucleotide sequence ID" value="NZ_JAUEOZ010000001.1"/>
</dbReference>
<dbReference type="InterPro" id="IPR052196">
    <property type="entry name" value="Bact_Kbp"/>
</dbReference>